<keyword evidence="4" id="KW-1185">Reference proteome</keyword>
<accession>A0A931CR00</accession>
<dbReference type="AlphaFoldDB" id="A0A931CR00"/>
<feature type="compositionally biased region" description="Gly residues" evidence="1">
    <location>
        <begin position="15"/>
        <end position="29"/>
    </location>
</feature>
<keyword evidence="2" id="KW-0812">Transmembrane</keyword>
<feature type="compositionally biased region" description="Polar residues" evidence="1">
    <location>
        <begin position="61"/>
        <end position="71"/>
    </location>
</feature>
<dbReference type="EMBL" id="JADNYM010000009">
    <property type="protein sequence ID" value="MBG0739396.1"/>
    <property type="molecule type" value="Genomic_DNA"/>
</dbReference>
<evidence type="ECO:0000256" key="1">
    <source>
        <dbReference type="SAM" id="MobiDB-lite"/>
    </source>
</evidence>
<feature type="transmembrane region" description="Helical" evidence="2">
    <location>
        <begin position="215"/>
        <end position="239"/>
    </location>
</feature>
<name>A0A931CR00_9MICC</name>
<evidence type="ECO:0000313" key="3">
    <source>
        <dbReference type="EMBL" id="MBG0739396.1"/>
    </source>
</evidence>
<reference evidence="3 4" key="1">
    <citation type="submission" date="2020-11" db="EMBL/GenBank/DDBJ databases">
        <title>Arthrobacter antarcticus sp. nov., isolated from Antarctic Soil.</title>
        <authorList>
            <person name="Li J."/>
        </authorList>
    </citation>
    <scope>NUCLEOTIDE SEQUENCE [LARGE SCALE GENOMIC DNA]</scope>
    <source>
        <strain evidence="3 4">Z1-20</strain>
    </source>
</reference>
<feature type="transmembrane region" description="Helical" evidence="2">
    <location>
        <begin position="175"/>
        <end position="195"/>
    </location>
</feature>
<protein>
    <submittedName>
        <fullName evidence="3">Uncharacterized protein</fullName>
    </submittedName>
</protein>
<dbReference type="Proteomes" id="UP000655366">
    <property type="component" value="Unassembled WGS sequence"/>
</dbReference>
<keyword evidence="2" id="KW-0472">Membrane</keyword>
<organism evidence="3 4">
    <name type="scientific">Arthrobacter terrae</name>
    <dbReference type="NCBI Taxonomy" id="2935737"/>
    <lineage>
        <taxon>Bacteria</taxon>
        <taxon>Bacillati</taxon>
        <taxon>Actinomycetota</taxon>
        <taxon>Actinomycetes</taxon>
        <taxon>Micrococcales</taxon>
        <taxon>Micrococcaceae</taxon>
        <taxon>Arthrobacter</taxon>
    </lineage>
</organism>
<dbReference type="RefSeq" id="WP_196396353.1">
    <property type="nucleotide sequence ID" value="NZ_JADNYM010000009.1"/>
</dbReference>
<proteinExistence type="predicted"/>
<keyword evidence="2" id="KW-1133">Transmembrane helix</keyword>
<gene>
    <name evidence="3" type="ORF">IV500_08335</name>
</gene>
<feature type="compositionally biased region" description="Basic and acidic residues" evidence="1">
    <location>
        <begin position="1"/>
        <end position="12"/>
    </location>
</feature>
<feature type="transmembrane region" description="Helical" evidence="2">
    <location>
        <begin position="278"/>
        <end position="297"/>
    </location>
</feature>
<evidence type="ECO:0000256" key="2">
    <source>
        <dbReference type="SAM" id="Phobius"/>
    </source>
</evidence>
<comment type="caution">
    <text evidence="3">The sequence shown here is derived from an EMBL/GenBank/DDBJ whole genome shotgun (WGS) entry which is preliminary data.</text>
</comment>
<sequence length="305" mass="32209">MNEDHAVSERAVDGGAAGHGGADDGGAAGDDGVDDDGAAGHGGGHGRRRTGGAATGRAESDSLTVRSSGPASANRPAASWLNRGVPPSNTTAPDGWLPGWLVRSPLRTGWIWTGSWAVLIVVDEFAELAGWIWYLLVGLAALPTLLATVTVLHATPRRHLKPTSESVLSHFFVRFLGLVLAFVIWAFSVVLSASISTTIQSLSAADERQVTGYGFQLLLAAFPLVVSVLWLALIIRCAWFLGRLRGWRQAPAHSKVPEKFLQDRPELRRVVIGLAQPGLLLVAGLGTSILALLLNALDLTLSVLS</sequence>
<feature type="region of interest" description="Disordered" evidence="1">
    <location>
        <begin position="1"/>
        <end position="88"/>
    </location>
</feature>
<evidence type="ECO:0000313" key="4">
    <source>
        <dbReference type="Proteomes" id="UP000655366"/>
    </source>
</evidence>
<feature type="transmembrane region" description="Helical" evidence="2">
    <location>
        <begin position="132"/>
        <end position="154"/>
    </location>
</feature>